<protein>
    <recommendedName>
        <fullName evidence="4">Tetratricopeptide repeat protein</fullName>
    </recommendedName>
</protein>
<dbReference type="InterPro" id="IPR019734">
    <property type="entry name" value="TPR_rpt"/>
</dbReference>
<dbReference type="Pfam" id="PF13424">
    <property type="entry name" value="TPR_12"/>
    <property type="match status" value="1"/>
</dbReference>
<organism evidence="2 3">
    <name type="scientific">Adineta steineri</name>
    <dbReference type="NCBI Taxonomy" id="433720"/>
    <lineage>
        <taxon>Eukaryota</taxon>
        <taxon>Metazoa</taxon>
        <taxon>Spiralia</taxon>
        <taxon>Gnathifera</taxon>
        <taxon>Rotifera</taxon>
        <taxon>Eurotatoria</taxon>
        <taxon>Bdelloidea</taxon>
        <taxon>Adinetida</taxon>
        <taxon>Adinetidae</taxon>
        <taxon>Adineta</taxon>
    </lineage>
</organism>
<dbReference type="Proteomes" id="UP000663844">
    <property type="component" value="Unassembled WGS sequence"/>
</dbReference>
<dbReference type="InterPro" id="IPR011990">
    <property type="entry name" value="TPR-like_helical_dom_sf"/>
</dbReference>
<evidence type="ECO:0000313" key="2">
    <source>
        <dbReference type="EMBL" id="CAF4434967.1"/>
    </source>
</evidence>
<feature type="repeat" description="TPR" evidence="1">
    <location>
        <begin position="31"/>
        <end position="64"/>
    </location>
</feature>
<reference evidence="2" key="1">
    <citation type="submission" date="2021-02" db="EMBL/GenBank/DDBJ databases">
        <authorList>
            <person name="Nowell W R."/>
        </authorList>
    </citation>
    <scope>NUCLEOTIDE SEQUENCE</scope>
</reference>
<feature type="non-terminal residue" evidence="2">
    <location>
        <position position="76"/>
    </location>
</feature>
<accession>A0A820RBC6</accession>
<sequence length="76" mass="8719">LVHEKNIGFNEAIKCYNQAIEIENGSKLEVAIVYNNLGLIYCRYGNYQQAWNYLTKAVELADETDSCWGDLKQNLT</sequence>
<evidence type="ECO:0008006" key="4">
    <source>
        <dbReference type="Google" id="ProtNLM"/>
    </source>
</evidence>
<evidence type="ECO:0000313" key="3">
    <source>
        <dbReference type="Proteomes" id="UP000663844"/>
    </source>
</evidence>
<gene>
    <name evidence="2" type="ORF">OXD698_LOCUS53467</name>
</gene>
<dbReference type="Gene3D" id="1.25.40.10">
    <property type="entry name" value="Tetratricopeptide repeat domain"/>
    <property type="match status" value="1"/>
</dbReference>
<dbReference type="AlphaFoldDB" id="A0A820RBC6"/>
<dbReference type="SMART" id="SM00028">
    <property type="entry name" value="TPR"/>
    <property type="match status" value="1"/>
</dbReference>
<proteinExistence type="predicted"/>
<keyword evidence="1" id="KW-0802">TPR repeat</keyword>
<name>A0A820RBC6_9BILA</name>
<dbReference type="SUPFAM" id="SSF48452">
    <property type="entry name" value="TPR-like"/>
    <property type="match status" value="1"/>
</dbReference>
<comment type="caution">
    <text evidence="2">The sequence shown here is derived from an EMBL/GenBank/DDBJ whole genome shotgun (WGS) entry which is preliminary data.</text>
</comment>
<feature type="non-terminal residue" evidence="2">
    <location>
        <position position="1"/>
    </location>
</feature>
<evidence type="ECO:0000256" key="1">
    <source>
        <dbReference type="PROSITE-ProRule" id="PRU00339"/>
    </source>
</evidence>
<dbReference type="EMBL" id="CAJOAZ010030702">
    <property type="protein sequence ID" value="CAF4434967.1"/>
    <property type="molecule type" value="Genomic_DNA"/>
</dbReference>
<dbReference type="PROSITE" id="PS50005">
    <property type="entry name" value="TPR"/>
    <property type="match status" value="1"/>
</dbReference>